<dbReference type="PANTHER" id="PTHR43280:SF2">
    <property type="entry name" value="HTH-TYPE TRANSCRIPTIONAL REGULATOR EXSA"/>
    <property type="match status" value="1"/>
</dbReference>
<organism evidence="5 6">
    <name type="scientific">Paenibacillus ginsengarvi</name>
    <dbReference type="NCBI Taxonomy" id="400777"/>
    <lineage>
        <taxon>Bacteria</taxon>
        <taxon>Bacillati</taxon>
        <taxon>Bacillota</taxon>
        <taxon>Bacilli</taxon>
        <taxon>Bacillales</taxon>
        <taxon>Paenibacillaceae</taxon>
        <taxon>Paenibacillus</taxon>
    </lineage>
</organism>
<dbReference type="Proteomes" id="UP000282311">
    <property type="component" value="Unassembled WGS sequence"/>
</dbReference>
<evidence type="ECO:0000313" key="5">
    <source>
        <dbReference type="EMBL" id="RKN86639.1"/>
    </source>
</evidence>
<keyword evidence="1" id="KW-0805">Transcription regulation</keyword>
<gene>
    <name evidence="5" type="ORF">D7M11_01360</name>
</gene>
<dbReference type="EMBL" id="RBAH01000001">
    <property type="protein sequence ID" value="RKN86639.1"/>
    <property type="molecule type" value="Genomic_DNA"/>
</dbReference>
<evidence type="ECO:0000256" key="1">
    <source>
        <dbReference type="ARBA" id="ARBA00023015"/>
    </source>
</evidence>
<dbReference type="SUPFAM" id="SSF51182">
    <property type="entry name" value="RmlC-like cupins"/>
    <property type="match status" value="1"/>
</dbReference>
<dbReference type="PROSITE" id="PS00041">
    <property type="entry name" value="HTH_ARAC_FAMILY_1"/>
    <property type="match status" value="1"/>
</dbReference>
<evidence type="ECO:0000259" key="4">
    <source>
        <dbReference type="PROSITE" id="PS01124"/>
    </source>
</evidence>
<keyword evidence="2" id="KW-0238">DNA-binding</keyword>
<dbReference type="PRINTS" id="PR00032">
    <property type="entry name" value="HTHARAC"/>
</dbReference>
<evidence type="ECO:0000313" key="6">
    <source>
        <dbReference type="Proteomes" id="UP000282311"/>
    </source>
</evidence>
<dbReference type="Pfam" id="PF12833">
    <property type="entry name" value="HTH_18"/>
    <property type="match status" value="1"/>
</dbReference>
<dbReference type="Gene3D" id="2.60.120.10">
    <property type="entry name" value="Jelly Rolls"/>
    <property type="match status" value="1"/>
</dbReference>
<dbReference type="InterPro" id="IPR018060">
    <property type="entry name" value="HTH_AraC"/>
</dbReference>
<evidence type="ECO:0000256" key="3">
    <source>
        <dbReference type="ARBA" id="ARBA00023163"/>
    </source>
</evidence>
<proteinExistence type="predicted"/>
<dbReference type="InterPro" id="IPR018062">
    <property type="entry name" value="HTH_AraC-typ_CS"/>
</dbReference>
<dbReference type="PROSITE" id="PS01124">
    <property type="entry name" value="HTH_ARAC_FAMILY_2"/>
    <property type="match status" value="1"/>
</dbReference>
<dbReference type="InterPro" id="IPR003313">
    <property type="entry name" value="AraC-bd"/>
</dbReference>
<dbReference type="SMART" id="SM00342">
    <property type="entry name" value="HTH_ARAC"/>
    <property type="match status" value="1"/>
</dbReference>
<dbReference type="InterPro" id="IPR014710">
    <property type="entry name" value="RmlC-like_jellyroll"/>
</dbReference>
<protein>
    <submittedName>
        <fullName evidence="5">AraC family transcriptional regulator</fullName>
    </submittedName>
</protein>
<dbReference type="GO" id="GO:0003700">
    <property type="term" value="F:DNA-binding transcription factor activity"/>
    <property type="evidence" value="ECO:0007669"/>
    <property type="project" value="InterPro"/>
</dbReference>
<keyword evidence="6" id="KW-1185">Reference proteome</keyword>
<feature type="domain" description="HTH araC/xylS-type" evidence="4">
    <location>
        <begin position="236"/>
        <end position="334"/>
    </location>
</feature>
<dbReference type="InterPro" id="IPR020449">
    <property type="entry name" value="Tscrpt_reg_AraC-type_HTH"/>
</dbReference>
<dbReference type="Gene3D" id="1.10.10.60">
    <property type="entry name" value="Homeodomain-like"/>
    <property type="match status" value="2"/>
</dbReference>
<dbReference type="PANTHER" id="PTHR43280">
    <property type="entry name" value="ARAC-FAMILY TRANSCRIPTIONAL REGULATOR"/>
    <property type="match status" value="1"/>
</dbReference>
<reference evidence="5 6" key="1">
    <citation type="journal article" date="2007" name="Int. J. Syst. Evol. Microbiol.">
        <title>Paenibacillus ginsengarvi sp. nov., isolated from soil from ginseng cultivation.</title>
        <authorList>
            <person name="Yoon M.H."/>
            <person name="Ten L.N."/>
            <person name="Im W.T."/>
        </authorList>
    </citation>
    <scope>NUCLEOTIDE SEQUENCE [LARGE SCALE GENOMIC DNA]</scope>
    <source>
        <strain evidence="5 6">KCTC 13059</strain>
    </source>
</reference>
<dbReference type="InterPro" id="IPR009057">
    <property type="entry name" value="Homeodomain-like_sf"/>
</dbReference>
<comment type="caution">
    <text evidence="5">The sequence shown here is derived from an EMBL/GenBank/DDBJ whole genome shotgun (WGS) entry which is preliminary data.</text>
</comment>
<dbReference type="Pfam" id="PF02311">
    <property type="entry name" value="AraC_binding"/>
    <property type="match status" value="1"/>
</dbReference>
<sequence length="339" mass="39905">MINLHFYELFALLLTVSKRSPTIALVSLPHKDVAVMNRRYRHIVLQEQLTIDKIYSFHYTELNKNYVYSGEQHSFWEFLYVDKGEVEVTTDFTTFHLKQGEIIFYSPDEFHSLRCNQKTPPNVFIIAFDCESEAMRFFSRKAFSVGDEERKLLLLLLDEGAKLFKLPIIWPPGWKPDRTVHRLTKNEDPEFGCEQLIKIYLEALLIRLVRNNRAQTTPKAKLSSITKEKSKDELIDRIVDYLRLHLSEHPTQEQICTAFALSKTHLRAVFREHTDYGITEYIVKMRIDLAKQMIREETRNLTEIAEHLGYSSLHYFSRQFKKATGVSPSEYLKTMKARM</sequence>
<dbReference type="AlphaFoldDB" id="A0A3B0CUF6"/>
<name>A0A3B0CUF6_9BACL</name>
<keyword evidence="3" id="KW-0804">Transcription</keyword>
<dbReference type="SUPFAM" id="SSF46689">
    <property type="entry name" value="Homeodomain-like"/>
    <property type="match status" value="2"/>
</dbReference>
<dbReference type="GO" id="GO:0043565">
    <property type="term" value="F:sequence-specific DNA binding"/>
    <property type="evidence" value="ECO:0007669"/>
    <property type="project" value="InterPro"/>
</dbReference>
<dbReference type="InterPro" id="IPR011051">
    <property type="entry name" value="RmlC_Cupin_sf"/>
</dbReference>
<evidence type="ECO:0000256" key="2">
    <source>
        <dbReference type="ARBA" id="ARBA00023125"/>
    </source>
</evidence>
<accession>A0A3B0CUF6</accession>